<evidence type="ECO:0000256" key="6">
    <source>
        <dbReference type="ARBA" id="ARBA00023136"/>
    </source>
</evidence>
<dbReference type="CDD" id="cd06173">
    <property type="entry name" value="MFS_MefA_like"/>
    <property type="match status" value="1"/>
</dbReference>
<feature type="transmembrane region" description="Helical" evidence="8">
    <location>
        <begin position="247"/>
        <end position="268"/>
    </location>
</feature>
<dbReference type="InterPro" id="IPR020846">
    <property type="entry name" value="MFS_dom"/>
</dbReference>
<dbReference type="Proteomes" id="UP001499924">
    <property type="component" value="Unassembled WGS sequence"/>
</dbReference>
<feature type="region of interest" description="Disordered" evidence="7">
    <location>
        <begin position="1"/>
        <end position="21"/>
    </location>
</feature>
<evidence type="ECO:0000256" key="7">
    <source>
        <dbReference type="SAM" id="MobiDB-lite"/>
    </source>
</evidence>
<evidence type="ECO:0000256" key="2">
    <source>
        <dbReference type="ARBA" id="ARBA00022448"/>
    </source>
</evidence>
<feature type="transmembrane region" description="Helical" evidence="8">
    <location>
        <begin position="305"/>
        <end position="325"/>
    </location>
</feature>
<feature type="transmembrane region" description="Helical" evidence="8">
    <location>
        <begin position="280"/>
        <end position="298"/>
    </location>
</feature>
<feature type="compositionally biased region" description="Basic residues" evidence="7">
    <location>
        <begin position="1"/>
        <end position="11"/>
    </location>
</feature>
<evidence type="ECO:0000256" key="3">
    <source>
        <dbReference type="ARBA" id="ARBA00022475"/>
    </source>
</evidence>
<dbReference type="PANTHER" id="PTHR23513:SF11">
    <property type="entry name" value="STAPHYLOFERRIN A TRANSPORTER"/>
    <property type="match status" value="1"/>
</dbReference>
<evidence type="ECO:0000256" key="4">
    <source>
        <dbReference type="ARBA" id="ARBA00022692"/>
    </source>
</evidence>
<feature type="transmembrane region" description="Helical" evidence="8">
    <location>
        <begin position="111"/>
        <end position="144"/>
    </location>
</feature>
<comment type="caution">
    <text evidence="10">The sequence shown here is derived from an EMBL/GenBank/DDBJ whole genome shotgun (WGS) entry which is preliminary data.</text>
</comment>
<dbReference type="PANTHER" id="PTHR23513">
    <property type="entry name" value="INTEGRAL MEMBRANE EFFLUX PROTEIN-RELATED"/>
    <property type="match status" value="1"/>
</dbReference>
<sequence length="441" mass="46531">MGIRPWRPRRQRSPERAATEPRGWAARTFRSLAVPNYRTFFAGHAVSVIGTWMQRVAQDWLVLELSDSAVAVGVATALQALPTLLFGLWGGVLVDRWDRRRTIMATQAVSAALAAVLAVLTLTGLVQLWMVFALALGLGLVTVLDSPARQAFVTEMVGPEDYVNAQSLNSTIHNLGRLVGPAIAGLLIAWVGSGAAFAVNAVSFVAVLVSLWRIDVHGLTRAAPLPPKRGQALEGLRYVWQRPDLRACMLLVAVVALFGQNFRVVLPLFARDVLGGGAEVYGWLTSALGAGAVIGALGSAARERVTAWSVLLWTGAFALVIALLAGAPGLVAALGLLVGLGIANISFNTLARTVLQVGTDASMQGRVIALHSTVFLGSTPIGGPLMGWICEQWGPRTGLLISGIAAAAVAAALMPTLRRLRHRDDPVPEARAAEPSAEAAP</sequence>
<feature type="domain" description="Major facilitator superfamily (MFS) profile" evidence="9">
    <location>
        <begin position="31"/>
        <end position="421"/>
    </location>
</feature>
<proteinExistence type="predicted"/>
<evidence type="ECO:0000256" key="5">
    <source>
        <dbReference type="ARBA" id="ARBA00022989"/>
    </source>
</evidence>
<keyword evidence="2" id="KW-0813">Transport</keyword>
<dbReference type="Pfam" id="PF05977">
    <property type="entry name" value="MFS_3"/>
    <property type="match status" value="1"/>
</dbReference>
<comment type="subcellular location">
    <subcellularLocation>
        <location evidence="1">Cell membrane</location>
        <topology evidence="1">Multi-pass membrane protein</topology>
    </subcellularLocation>
</comment>
<dbReference type="PROSITE" id="PS50850">
    <property type="entry name" value="MFS"/>
    <property type="match status" value="1"/>
</dbReference>
<keyword evidence="11" id="KW-1185">Reference proteome</keyword>
<evidence type="ECO:0000259" key="9">
    <source>
        <dbReference type="PROSITE" id="PS50850"/>
    </source>
</evidence>
<feature type="transmembrane region" description="Helical" evidence="8">
    <location>
        <begin position="69"/>
        <end position="90"/>
    </location>
</feature>
<feature type="transmembrane region" description="Helical" evidence="8">
    <location>
        <begin position="331"/>
        <end position="355"/>
    </location>
</feature>
<feature type="transmembrane region" description="Helical" evidence="8">
    <location>
        <begin position="187"/>
        <end position="212"/>
    </location>
</feature>
<dbReference type="InterPro" id="IPR036259">
    <property type="entry name" value="MFS_trans_sf"/>
</dbReference>
<keyword evidence="4 8" id="KW-0812">Transmembrane</keyword>
<evidence type="ECO:0000256" key="1">
    <source>
        <dbReference type="ARBA" id="ARBA00004651"/>
    </source>
</evidence>
<feature type="transmembrane region" description="Helical" evidence="8">
    <location>
        <begin position="37"/>
        <end position="57"/>
    </location>
</feature>
<dbReference type="RefSeq" id="WP_344686883.1">
    <property type="nucleotide sequence ID" value="NZ_BAAAVV010000001.1"/>
</dbReference>
<name>A0ABP6NTE1_9ACTN</name>
<keyword evidence="3" id="KW-1003">Cell membrane</keyword>
<evidence type="ECO:0000256" key="8">
    <source>
        <dbReference type="SAM" id="Phobius"/>
    </source>
</evidence>
<gene>
    <name evidence="10" type="ORF">GCM10010531_04590</name>
</gene>
<accession>A0ABP6NTE1</accession>
<evidence type="ECO:0000313" key="11">
    <source>
        <dbReference type="Proteomes" id="UP001499924"/>
    </source>
</evidence>
<protein>
    <submittedName>
        <fullName evidence="10">MFS transporter</fullName>
    </submittedName>
</protein>
<dbReference type="SUPFAM" id="SSF103473">
    <property type="entry name" value="MFS general substrate transporter"/>
    <property type="match status" value="1"/>
</dbReference>
<feature type="transmembrane region" description="Helical" evidence="8">
    <location>
        <begin position="395"/>
        <end position="414"/>
    </location>
</feature>
<feature type="transmembrane region" description="Helical" evidence="8">
    <location>
        <begin position="367"/>
        <end position="389"/>
    </location>
</feature>
<dbReference type="InterPro" id="IPR010290">
    <property type="entry name" value="TM_effector"/>
</dbReference>
<reference evidence="11" key="1">
    <citation type="journal article" date="2019" name="Int. J. Syst. Evol. Microbiol.">
        <title>The Global Catalogue of Microorganisms (GCM) 10K type strain sequencing project: providing services to taxonomists for standard genome sequencing and annotation.</title>
        <authorList>
            <consortium name="The Broad Institute Genomics Platform"/>
            <consortium name="The Broad Institute Genome Sequencing Center for Infectious Disease"/>
            <person name="Wu L."/>
            <person name="Ma J."/>
        </authorList>
    </citation>
    <scope>NUCLEOTIDE SEQUENCE [LARGE SCALE GENOMIC DNA]</scope>
    <source>
        <strain evidence="11">JCM 15614</strain>
    </source>
</reference>
<keyword evidence="6 8" id="KW-0472">Membrane</keyword>
<dbReference type="Gene3D" id="1.20.1250.20">
    <property type="entry name" value="MFS general substrate transporter like domains"/>
    <property type="match status" value="1"/>
</dbReference>
<keyword evidence="5 8" id="KW-1133">Transmembrane helix</keyword>
<dbReference type="EMBL" id="BAAAVV010000001">
    <property type="protein sequence ID" value="GAA3156351.1"/>
    <property type="molecule type" value="Genomic_DNA"/>
</dbReference>
<evidence type="ECO:0000313" key="10">
    <source>
        <dbReference type="EMBL" id="GAA3156351.1"/>
    </source>
</evidence>
<organism evidence="10 11">
    <name type="scientific">Blastococcus jejuensis</name>
    <dbReference type="NCBI Taxonomy" id="351224"/>
    <lineage>
        <taxon>Bacteria</taxon>
        <taxon>Bacillati</taxon>
        <taxon>Actinomycetota</taxon>
        <taxon>Actinomycetes</taxon>
        <taxon>Geodermatophilales</taxon>
        <taxon>Geodermatophilaceae</taxon>
        <taxon>Blastococcus</taxon>
    </lineage>
</organism>